<keyword evidence="2 7" id="KW-0245">EGF-like domain</keyword>
<dbReference type="GO" id="GO:0016020">
    <property type="term" value="C:membrane"/>
    <property type="evidence" value="ECO:0007669"/>
    <property type="project" value="UniProtKB-SubCell"/>
</dbReference>
<keyword evidence="3" id="KW-0812">Transmembrane</keyword>
<dbReference type="EMBL" id="CAJNRD030001691">
    <property type="protein sequence ID" value="CAG5110191.1"/>
    <property type="molecule type" value="Genomic_DNA"/>
</dbReference>
<feature type="domain" description="Laminin G" evidence="8">
    <location>
        <begin position="1"/>
        <end position="51"/>
    </location>
</feature>
<comment type="caution">
    <text evidence="7">Lacks conserved residue(s) required for the propagation of feature annotation.</text>
</comment>
<dbReference type="PANTHER" id="PTHR15036">
    <property type="entry name" value="PIKACHURIN-LIKE PROTEIN"/>
    <property type="match status" value="1"/>
</dbReference>
<dbReference type="SUPFAM" id="SSF49899">
    <property type="entry name" value="Concanavalin A-like lectins/glucanases"/>
    <property type="match status" value="1"/>
</dbReference>
<gene>
    <name evidence="10" type="ORF">HICCMSTLAB_LOCUS14077</name>
</gene>
<dbReference type="OrthoDB" id="6275838at2759"/>
<evidence type="ECO:0000259" key="8">
    <source>
        <dbReference type="PROSITE" id="PS50025"/>
    </source>
</evidence>
<evidence type="ECO:0000256" key="7">
    <source>
        <dbReference type="PROSITE-ProRule" id="PRU00076"/>
    </source>
</evidence>
<dbReference type="InterPro" id="IPR050372">
    <property type="entry name" value="Neurexin-related_CASP"/>
</dbReference>
<dbReference type="Proteomes" id="UP000786811">
    <property type="component" value="Unassembled WGS sequence"/>
</dbReference>
<comment type="subcellular location">
    <subcellularLocation>
        <location evidence="1">Membrane</location>
    </subcellularLocation>
</comment>
<evidence type="ECO:0000256" key="3">
    <source>
        <dbReference type="ARBA" id="ARBA00022692"/>
    </source>
</evidence>
<dbReference type="InterPro" id="IPR001791">
    <property type="entry name" value="Laminin_G"/>
</dbReference>
<keyword evidence="4" id="KW-1133">Transmembrane helix</keyword>
<dbReference type="InterPro" id="IPR013320">
    <property type="entry name" value="ConA-like_dom_sf"/>
</dbReference>
<organism evidence="10 11">
    <name type="scientific">Cotesia congregata</name>
    <name type="common">Parasitoid wasp</name>
    <name type="synonym">Apanteles congregatus</name>
    <dbReference type="NCBI Taxonomy" id="51543"/>
    <lineage>
        <taxon>Eukaryota</taxon>
        <taxon>Metazoa</taxon>
        <taxon>Ecdysozoa</taxon>
        <taxon>Arthropoda</taxon>
        <taxon>Hexapoda</taxon>
        <taxon>Insecta</taxon>
        <taxon>Pterygota</taxon>
        <taxon>Neoptera</taxon>
        <taxon>Endopterygota</taxon>
        <taxon>Hymenoptera</taxon>
        <taxon>Apocrita</taxon>
        <taxon>Ichneumonoidea</taxon>
        <taxon>Braconidae</taxon>
        <taxon>Microgastrinae</taxon>
        <taxon>Cotesia</taxon>
    </lineage>
</organism>
<evidence type="ECO:0000259" key="9">
    <source>
        <dbReference type="PROSITE" id="PS50026"/>
    </source>
</evidence>
<proteinExistence type="predicted"/>
<name>A0A8J2HUP8_COTCN</name>
<dbReference type="PROSITE" id="PS50026">
    <property type="entry name" value="EGF_3"/>
    <property type="match status" value="1"/>
</dbReference>
<evidence type="ECO:0000256" key="4">
    <source>
        <dbReference type="ARBA" id="ARBA00022989"/>
    </source>
</evidence>
<sequence>GVEKTSFGQLPKPIISQHGFQGCLASFELSGQSVDLITDAIVTSSLVETGCFEYDSLHSTRKCHHEICSNRGRCIQRPDTFMCDCDMTTFRGPTCNDEAIAYEFSSGKGIISYILPNGHKSKPTRDMIAVGFMTSINDAVLLRIESSRSNGYLEIEIVRNNLNNIFHVVDYSYSFEYSFVG</sequence>
<keyword evidence="5" id="KW-0472">Membrane</keyword>
<dbReference type="PANTHER" id="PTHR15036:SF89">
    <property type="entry name" value="NEUREXIN 1, ISOFORM F"/>
    <property type="match status" value="1"/>
</dbReference>
<protein>
    <submittedName>
        <fullName evidence="10">Similar to nrxn1a: Neurexin-1a (Danio rerio)</fullName>
    </submittedName>
</protein>
<dbReference type="Gene3D" id="2.60.120.200">
    <property type="match status" value="2"/>
</dbReference>
<evidence type="ECO:0000256" key="6">
    <source>
        <dbReference type="ARBA" id="ARBA00023157"/>
    </source>
</evidence>
<keyword evidence="11" id="KW-1185">Reference proteome</keyword>
<evidence type="ECO:0000256" key="2">
    <source>
        <dbReference type="ARBA" id="ARBA00022536"/>
    </source>
</evidence>
<evidence type="ECO:0000256" key="1">
    <source>
        <dbReference type="ARBA" id="ARBA00004370"/>
    </source>
</evidence>
<evidence type="ECO:0000313" key="11">
    <source>
        <dbReference type="Proteomes" id="UP000786811"/>
    </source>
</evidence>
<dbReference type="Gene3D" id="2.10.25.10">
    <property type="entry name" value="Laminin"/>
    <property type="match status" value="1"/>
</dbReference>
<dbReference type="InterPro" id="IPR000742">
    <property type="entry name" value="EGF"/>
</dbReference>
<evidence type="ECO:0000256" key="5">
    <source>
        <dbReference type="ARBA" id="ARBA00023136"/>
    </source>
</evidence>
<comment type="caution">
    <text evidence="10">The sequence shown here is derived from an EMBL/GenBank/DDBJ whole genome shotgun (WGS) entry which is preliminary data.</text>
</comment>
<keyword evidence="6" id="KW-1015">Disulfide bond</keyword>
<feature type="non-terminal residue" evidence="10">
    <location>
        <position position="181"/>
    </location>
</feature>
<dbReference type="AlphaFoldDB" id="A0A8J2HUP8"/>
<evidence type="ECO:0000313" key="10">
    <source>
        <dbReference type="EMBL" id="CAG5110191.1"/>
    </source>
</evidence>
<dbReference type="PROSITE" id="PS50025">
    <property type="entry name" value="LAM_G_DOMAIN"/>
    <property type="match status" value="1"/>
</dbReference>
<reference evidence="10" key="1">
    <citation type="submission" date="2021-04" db="EMBL/GenBank/DDBJ databases">
        <authorList>
            <person name="Chebbi M.A.C M."/>
        </authorList>
    </citation>
    <scope>NUCLEOTIDE SEQUENCE</scope>
</reference>
<dbReference type="FunFam" id="2.10.25.10:FF:000015">
    <property type="entry name" value="neurexin-1 isoform X1"/>
    <property type="match status" value="1"/>
</dbReference>
<accession>A0A8J2HUP8</accession>
<feature type="domain" description="EGF-like" evidence="9">
    <location>
        <begin position="59"/>
        <end position="96"/>
    </location>
</feature>
<dbReference type="Pfam" id="PF00008">
    <property type="entry name" value="EGF"/>
    <property type="match status" value="1"/>
</dbReference>